<evidence type="ECO:0000259" key="6">
    <source>
        <dbReference type="Pfam" id="PF00749"/>
    </source>
</evidence>
<keyword evidence="1 5" id="KW-0436">Ligase</keyword>
<evidence type="ECO:0000256" key="5">
    <source>
        <dbReference type="RuleBase" id="RU363037"/>
    </source>
</evidence>
<comment type="similarity">
    <text evidence="5">Belongs to the class-I aminoacyl-tRNA synthetase family.</text>
</comment>
<keyword evidence="8" id="KW-1185">Reference proteome</keyword>
<keyword evidence="2 5" id="KW-0547">Nucleotide-binding</keyword>
<name>C5T6X9_ACIDE</name>
<dbReference type="NCBIfam" id="NF004314">
    <property type="entry name" value="PRK05710.1-3"/>
    <property type="match status" value="1"/>
</dbReference>
<protein>
    <submittedName>
        <fullName evidence="7">Glutamate--tRNA ligase</fullName>
        <ecNumber evidence="7">6.1.1.17</ecNumber>
    </submittedName>
</protein>
<accession>C5T6X9</accession>
<dbReference type="NCBIfam" id="NF004313">
    <property type="entry name" value="PRK05710.1-2"/>
    <property type="match status" value="1"/>
</dbReference>
<proteinExistence type="inferred from homology"/>
<dbReference type="GO" id="GO:0006400">
    <property type="term" value="P:tRNA modification"/>
    <property type="evidence" value="ECO:0007669"/>
    <property type="project" value="InterPro"/>
</dbReference>
<dbReference type="AlphaFoldDB" id="C5T6X9"/>
<dbReference type="GO" id="GO:0005829">
    <property type="term" value="C:cytosol"/>
    <property type="evidence" value="ECO:0007669"/>
    <property type="project" value="TreeGrafter"/>
</dbReference>
<dbReference type="InterPro" id="IPR022380">
    <property type="entry name" value="Glu-Q_tRNA(Asp)_Synthase"/>
</dbReference>
<dbReference type="GO" id="GO:0005524">
    <property type="term" value="F:ATP binding"/>
    <property type="evidence" value="ECO:0007669"/>
    <property type="project" value="UniProtKB-KW"/>
</dbReference>
<evidence type="ECO:0000256" key="3">
    <source>
        <dbReference type="ARBA" id="ARBA00022840"/>
    </source>
</evidence>
<evidence type="ECO:0000313" key="8">
    <source>
        <dbReference type="Proteomes" id="UP000003856"/>
    </source>
</evidence>
<dbReference type="GO" id="GO:0008270">
    <property type="term" value="F:zinc ion binding"/>
    <property type="evidence" value="ECO:0007669"/>
    <property type="project" value="InterPro"/>
</dbReference>
<dbReference type="PANTHER" id="PTHR43311:SF1">
    <property type="entry name" value="GLUTAMYL-Q TRNA(ASP) SYNTHETASE"/>
    <property type="match status" value="1"/>
</dbReference>
<evidence type="ECO:0000256" key="4">
    <source>
        <dbReference type="ARBA" id="ARBA00023146"/>
    </source>
</evidence>
<keyword evidence="4 5" id="KW-0030">Aminoacyl-tRNA synthetase</keyword>
<keyword evidence="3 5" id="KW-0067">ATP-binding</keyword>
<feature type="domain" description="Glutamyl/glutaminyl-tRNA synthetase class Ib catalytic" evidence="6">
    <location>
        <begin position="177"/>
        <end position="256"/>
    </location>
</feature>
<dbReference type="EC" id="6.1.1.17" evidence="7"/>
<gene>
    <name evidence="7" type="ORF">AcdelDRAFT_2659</name>
</gene>
<evidence type="ECO:0000256" key="2">
    <source>
        <dbReference type="ARBA" id="ARBA00022741"/>
    </source>
</evidence>
<dbReference type="EMBL" id="ACQT01000098">
    <property type="protein sequence ID" value="EER59760.1"/>
    <property type="molecule type" value="Genomic_DNA"/>
</dbReference>
<evidence type="ECO:0000256" key="1">
    <source>
        <dbReference type="ARBA" id="ARBA00022598"/>
    </source>
</evidence>
<dbReference type="PATRIC" id="fig|573060.9.peg.2408"/>
<comment type="caution">
    <text evidence="7">The sequence shown here is derived from an EMBL/GenBank/DDBJ whole genome shotgun (WGS) entry which is preliminary data.</text>
</comment>
<dbReference type="GO" id="GO:0006424">
    <property type="term" value="P:glutamyl-tRNA aminoacylation"/>
    <property type="evidence" value="ECO:0007669"/>
    <property type="project" value="InterPro"/>
</dbReference>
<dbReference type="InterPro" id="IPR020058">
    <property type="entry name" value="Glu/Gln-tRNA-synth_Ib_cat-dom"/>
</dbReference>
<dbReference type="NCBIfam" id="TIGR03838">
    <property type="entry name" value="queuosine_YadB"/>
    <property type="match status" value="1"/>
</dbReference>
<dbReference type="PANTHER" id="PTHR43311">
    <property type="entry name" value="GLUTAMATE--TRNA LIGASE"/>
    <property type="match status" value="1"/>
</dbReference>
<dbReference type="Proteomes" id="UP000003856">
    <property type="component" value="Unassembled WGS sequence"/>
</dbReference>
<dbReference type="Gene3D" id="3.40.50.620">
    <property type="entry name" value="HUPs"/>
    <property type="match status" value="1"/>
</dbReference>
<reference evidence="7 8" key="1">
    <citation type="submission" date="2009-05" db="EMBL/GenBank/DDBJ databases">
        <title>The draft genome of Acidovorax delafieldii 2AN.</title>
        <authorList>
            <consortium name="US DOE Joint Genome Institute (JGI-PGF)"/>
            <person name="Lucas S."/>
            <person name="Copeland A."/>
            <person name="Lapidus A."/>
            <person name="Glavina del Rio T."/>
            <person name="Tice H."/>
            <person name="Bruce D."/>
            <person name="Goodwin L."/>
            <person name="Pitluck S."/>
            <person name="Larimer F."/>
            <person name="Land M.L."/>
            <person name="Hauser L."/>
            <person name="Shelobolina E.S."/>
            <person name="Picardal F."/>
            <person name="Roden E."/>
            <person name="Emerson D."/>
        </authorList>
    </citation>
    <scope>NUCLEOTIDE SEQUENCE [LARGE SCALE GENOMIC DNA]</scope>
    <source>
        <strain evidence="7 8">2AN</strain>
    </source>
</reference>
<dbReference type="InterPro" id="IPR014729">
    <property type="entry name" value="Rossmann-like_a/b/a_fold"/>
</dbReference>
<organism evidence="7 8">
    <name type="scientific">Acidovorax delafieldii 2AN</name>
    <dbReference type="NCBI Taxonomy" id="573060"/>
    <lineage>
        <taxon>Bacteria</taxon>
        <taxon>Pseudomonadati</taxon>
        <taxon>Pseudomonadota</taxon>
        <taxon>Betaproteobacteria</taxon>
        <taxon>Burkholderiales</taxon>
        <taxon>Comamonadaceae</taxon>
        <taxon>Acidovorax</taxon>
    </lineage>
</organism>
<dbReference type="InterPro" id="IPR049940">
    <property type="entry name" value="GluQ/Sye"/>
</dbReference>
<sequence>MHAGSLVAALASWLDARAWNGGRGGLWLVRIEDVDTPRCIAGADETILRQLAACGLVPDAPPLWQSSRGALYQQALDGLIARGDAYPCACSRKDIEEAHAAQGHARERHAALPYPGTCRQGLHGRPARSWRFNTTGFCQKQPVALAHSAQDAPFSIANGTVRWMDRRLGPQEQDVASAVGDFVLRRADGLWAYQLAVVVDDAAQQITHVVRGEDLADNTPRQILLQQALGAATPRYLHTPLVRGANGEKLSKQNGAAPLDLREPLQALNDAARALGLPACDHPHHNSLPSALEMWVNAWARTYNGPP</sequence>
<keyword evidence="5" id="KW-0648">Protein biosynthesis</keyword>
<dbReference type="Pfam" id="PF00749">
    <property type="entry name" value="tRNA-synt_1c"/>
    <property type="match status" value="2"/>
</dbReference>
<dbReference type="GO" id="GO:0004818">
    <property type="term" value="F:glutamate-tRNA ligase activity"/>
    <property type="evidence" value="ECO:0007669"/>
    <property type="project" value="UniProtKB-EC"/>
</dbReference>
<feature type="domain" description="Glutamyl/glutaminyl-tRNA synthetase class Ib catalytic" evidence="6">
    <location>
        <begin position="1"/>
        <end position="106"/>
    </location>
</feature>
<dbReference type="SUPFAM" id="SSF52374">
    <property type="entry name" value="Nucleotidylyl transferase"/>
    <property type="match status" value="1"/>
</dbReference>
<evidence type="ECO:0000313" key="7">
    <source>
        <dbReference type="EMBL" id="EER59760.1"/>
    </source>
</evidence>